<evidence type="ECO:0000256" key="1">
    <source>
        <dbReference type="ARBA" id="ARBA00004141"/>
    </source>
</evidence>
<dbReference type="Gene3D" id="1.20.1070.10">
    <property type="entry name" value="Rhodopsin 7-helix transmembrane proteins"/>
    <property type="match status" value="1"/>
</dbReference>
<dbReference type="Proteomes" id="UP000683360">
    <property type="component" value="Unassembled WGS sequence"/>
</dbReference>
<dbReference type="InterPro" id="IPR017452">
    <property type="entry name" value="GPCR_Rhodpsn_7TM"/>
</dbReference>
<dbReference type="PANTHER" id="PTHR24238">
    <property type="entry name" value="G-PROTEIN COUPLED RECEPTOR"/>
    <property type="match status" value="1"/>
</dbReference>
<organism evidence="11 12">
    <name type="scientific">Mytilus edulis</name>
    <name type="common">Blue mussel</name>
    <dbReference type="NCBI Taxonomy" id="6550"/>
    <lineage>
        <taxon>Eukaryota</taxon>
        <taxon>Metazoa</taxon>
        <taxon>Spiralia</taxon>
        <taxon>Lophotrochozoa</taxon>
        <taxon>Mollusca</taxon>
        <taxon>Bivalvia</taxon>
        <taxon>Autobranchia</taxon>
        <taxon>Pteriomorphia</taxon>
        <taxon>Mytilida</taxon>
        <taxon>Mytiloidea</taxon>
        <taxon>Mytilidae</taxon>
        <taxon>Mytilinae</taxon>
        <taxon>Mytilus</taxon>
    </lineage>
</organism>
<feature type="transmembrane region" description="Helical" evidence="9">
    <location>
        <begin position="54"/>
        <end position="79"/>
    </location>
</feature>
<evidence type="ECO:0000256" key="6">
    <source>
        <dbReference type="ARBA" id="ARBA00023170"/>
    </source>
</evidence>
<feature type="compositionally biased region" description="Basic and acidic residues" evidence="8">
    <location>
        <begin position="231"/>
        <end position="253"/>
    </location>
</feature>
<dbReference type="EMBL" id="CAJPWZ010001860">
    <property type="protein sequence ID" value="CAG2225789.1"/>
    <property type="molecule type" value="Genomic_DNA"/>
</dbReference>
<dbReference type="SUPFAM" id="SSF81321">
    <property type="entry name" value="Family A G protein-coupled receptor-like"/>
    <property type="match status" value="1"/>
</dbReference>
<feature type="region of interest" description="Disordered" evidence="8">
    <location>
        <begin position="231"/>
        <end position="278"/>
    </location>
</feature>
<feature type="domain" description="G-protein coupled receptors family 1 profile" evidence="10">
    <location>
        <begin position="34"/>
        <end position="351"/>
    </location>
</feature>
<sequence>MENITVMDWKDEIIVDMMPNIIVLSFYLLVGICGNVLVLSVYACQMKNLSDERYFIPILAACDLIATVFFGSFAIYNLINQVTFSSSVLCKTIFFFSGLATFIPICVLLIIAIQRYLKMCMNLNHSKKLLFKRLSLVLATLLSVIVASPIPFVHELIPVHNYRYNITGMRCGSSPKGNNLARNVYVITVGVFGVTIGTTFIALYSKIAYKIFVHFKSSSNQNDKKVKEIKVEANDRENKDPANYKTNQEHPTDNDYQVNSNENDSNTPIISKQTGSAKRQKKDRGITYRMAIMFFVITLIFFISYTPKLVMNIISGIYKDFAVNLSTSQRTAIMFVNDMFIINNIVNPFIYAFMDTKFRKEAKTLLKRAFDC</sequence>
<feature type="transmembrane region" description="Helical" evidence="9">
    <location>
        <begin position="332"/>
        <end position="353"/>
    </location>
</feature>
<evidence type="ECO:0000256" key="4">
    <source>
        <dbReference type="ARBA" id="ARBA00023040"/>
    </source>
</evidence>
<proteinExistence type="predicted"/>
<dbReference type="InterPro" id="IPR000276">
    <property type="entry name" value="GPCR_Rhodpsn"/>
</dbReference>
<dbReference type="GO" id="GO:0004930">
    <property type="term" value="F:G protein-coupled receptor activity"/>
    <property type="evidence" value="ECO:0007669"/>
    <property type="project" value="UniProtKB-KW"/>
</dbReference>
<dbReference type="GO" id="GO:0016020">
    <property type="term" value="C:membrane"/>
    <property type="evidence" value="ECO:0007669"/>
    <property type="project" value="UniProtKB-SubCell"/>
</dbReference>
<dbReference type="PRINTS" id="PR00237">
    <property type="entry name" value="GPCRRHODOPSN"/>
</dbReference>
<evidence type="ECO:0000313" key="11">
    <source>
        <dbReference type="EMBL" id="CAG2225789.1"/>
    </source>
</evidence>
<gene>
    <name evidence="11" type="ORF">MEDL_38884</name>
</gene>
<feature type="transmembrane region" description="Helical" evidence="9">
    <location>
        <begin position="20"/>
        <end position="42"/>
    </location>
</feature>
<feature type="transmembrane region" description="Helical" evidence="9">
    <location>
        <begin position="91"/>
        <end position="113"/>
    </location>
</feature>
<comment type="caution">
    <text evidence="11">The sequence shown here is derived from an EMBL/GenBank/DDBJ whole genome shotgun (WGS) entry which is preliminary data.</text>
</comment>
<dbReference type="PANTHER" id="PTHR24238:SF47">
    <property type="entry name" value="ECDYSTEROIDS_DOPAMINE RECEPTOR-RELATED"/>
    <property type="match status" value="1"/>
</dbReference>
<keyword evidence="6" id="KW-0675">Receptor</keyword>
<keyword evidence="12" id="KW-1185">Reference proteome</keyword>
<evidence type="ECO:0000313" key="12">
    <source>
        <dbReference type="Proteomes" id="UP000683360"/>
    </source>
</evidence>
<feature type="transmembrane region" description="Helical" evidence="9">
    <location>
        <begin position="134"/>
        <end position="154"/>
    </location>
</feature>
<dbReference type="OrthoDB" id="6122645at2759"/>
<dbReference type="PROSITE" id="PS50262">
    <property type="entry name" value="G_PROTEIN_RECEP_F1_2"/>
    <property type="match status" value="1"/>
</dbReference>
<evidence type="ECO:0000256" key="3">
    <source>
        <dbReference type="ARBA" id="ARBA00022989"/>
    </source>
</evidence>
<dbReference type="AlphaFoldDB" id="A0A8S3SWK3"/>
<keyword evidence="2 9" id="KW-0812">Transmembrane</keyword>
<protein>
    <submittedName>
        <fullName evidence="11">CCKAR</fullName>
    </submittedName>
</protein>
<evidence type="ECO:0000259" key="10">
    <source>
        <dbReference type="PROSITE" id="PS50262"/>
    </source>
</evidence>
<dbReference type="Pfam" id="PF00001">
    <property type="entry name" value="7tm_1"/>
    <property type="match status" value="1"/>
</dbReference>
<comment type="subcellular location">
    <subcellularLocation>
        <location evidence="1">Membrane</location>
        <topology evidence="1">Multi-pass membrane protein</topology>
    </subcellularLocation>
</comment>
<feature type="transmembrane region" description="Helical" evidence="9">
    <location>
        <begin position="286"/>
        <end position="305"/>
    </location>
</feature>
<evidence type="ECO:0000256" key="5">
    <source>
        <dbReference type="ARBA" id="ARBA00023136"/>
    </source>
</evidence>
<feature type="transmembrane region" description="Helical" evidence="9">
    <location>
        <begin position="184"/>
        <end position="204"/>
    </location>
</feature>
<evidence type="ECO:0000256" key="2">
    <source>
        <dbReference type="ARBA" id="ARBA00022692"/>
    </source>
</evidence>
<dbReference type="CDD" id="cd00637">
    <property type="entry name" value="7tm_classA_rhodopsin-like"/>
    <property type="match status" value="1"/>
</dbReference>
<keyword evidence="3 9" id="KW-1133">Transmembrane helix</keyword>
<evidence type="ECO:0000256" key="8">
    <source>
        <dbReference type="SAM" id="MobiDB-lite"/>
    </source>
</evidence>
<feature type="compositionally biased region" description="Polar residues" evidence="8">
    <location>
        <begin position="254"/>
        <end position="277"/>
    </location>
</feature>
<keyword evidence="5 9" id="KW-0472">Membrane</keyword>
<accession>A0A8S3SWK3</accession>
<keyword evidence="4" id="KW-0297">G-protein coupled receptor</keyword>
<reference evidence="11" key="1">
    <citation type="submission" date="2021-03" db="EMBL/GenBank/DDBJ databases">
        <authorList>
            <person name="Bekaert M."/>
        </authorList>
    </citation>
    <scope>NUCLEOTIDE SEQUENCE</scope>
</reference>
<evidence type="ECO:0000256" key="9">
    <source>
        <dbReference type="SAM" id="Phobius"/>
    </source>
</evidence>
<evidence type="ECO:0000256" key="7">
    <source>
        <dbReference type="ARBA" id="ARBA00023224"/>
    </source>
</evidence>
<name>A0A8S3SWK3_MYTED</name>
<keyword evidence="7" id="KW-0807">Transducer</keyword>